<dbReference type="PANTHER" id="PTHR22870">
    <property type="entry name" value="REGULATOR OF CHROMOSOME CONDENSATION"/>
    <property type="match status" value="1"/>
</dbReference>
<feature type="repeat" description="RCC1" evidence="2">
    <location>
        <begin position="460"/>
        <end position="509"/>
    </location>
</feature>
<evidence type="ECO:0000256" key="2">
    <source>
        <dbReference type="PROSITE-ProRule" id="PRU00235"/>
    </source>
</evidence>
<gene>
    <name evidence="4" type="primary">Herc2</name>
    <name evidence="4" type="ORF">CK203_017812</name>
</gene>
<dbReference type="InterPro" id="IPR000408">
    <property type="entry name" value="Reg_chr_condens"/>
</dbReference>
<dbReference type="AlphaFoldDB" id="A0A438JHC3"/>
<evidence type="ECO:0000313" key="4">
    <source>
        <dbReference type="EMBL" id="RVX08352.1"/>
    </source>
</evidence>
<dbReference type="PROSITE" id="PS50012">
    <property type="entry name" value="RCC1_3"/>
    <property type="match status" value="5"/>
</dbReference>
<sequence>MAAHIRVHMAAVGCAPIWICGPDALRWCIQTPCPAKYIHDLLNRVGLSDAKPIATLISSGTVFSISDGTPLEYPTLYRNLVGALQYCTITRPDITCTVNKLYWASCLDDRHSTSGYCISFCANLISWSTCESKVVSHSNIECEYQVLANAAAELAWIQSLLLKLHKIDYQFVQEHVLQKTLVVWFITSVEQLTAGRLSDIVNLSYISVNHFSLTMQITDYCLIDTRDSWNVPTRVEGLNQVKVRAAFASGVISTAIGDDGSLWVWGKSKHGQLGLGKGISETVVPSRVEALAREKIVKVVSLGWGHALAQTEDGKLFGWGYSADGRLGQVGKALEVFPLNSVADRELSSSKLEVAEKMVLKGIEKEKNMPIIWEPSLIEEENGVGIVDVACGLDHSLVLCGNGNLLSGGRNIYGQLGRVAQDYGMVPVTTSFIPISISSGLGHSLAICQVESSEAIGGATSIISWGWNQFFQLGRAGPGSCPMAVQGLAGETPVAVSGGRAHSIALTSKGEVWVWGCGKSGRLGLGSSTDEVEPSLLEYLEGSEVLQVASGFDHNLVLVAN</sequence>
<dbReference type="InterPro" id="IPR051210">
    <property type="entry name" value="Ub_ligase/GEF_domain"/>
</dbReference>
<accession>A0A438JHC3</accession>
<evidence type="ECO:0000313" key="5">
    <source>
        <dbReference type="Proteomes" id="UP000288805"/>
    </source>
</evidence>
<organism evidence="4 5">
    <name type="scientific">Vitis vinifera</name>
    <name type="common">Grape</name>
    <dbReference type="NCBI Taxonomy" id="29760"/>
    <lineage>
        <taxon>Eukaryota</taxon>
        <taxon>Viridiplantae</taxon>
        <taxon>Streptophyta</taxon>
        <taxon>Embryophyta</taxon>
        <taxon>Tracheophyta</taxon>
        <taxon>Spermatophyta</taxon>
        <taxon>Magnoliopsida</taxon>
        <taxon>eudicotyledons</taxon>
        <taxon>Gunneridae</taxon>
        <taxon>Pentapetalae</taxon>
        <taxon>rosids</taxon>
        <taxon>Vitales</taxon>
        <taxon>Vitaceae</taxon>
        <taxon>Viteae</taxon>
        <taxon>Vitis</taxon>
    </lineage>
</organism>
<dbReference type="Proteomes" id="UP000288805">
    <property type="component" value="Unassembled WGS sequence"/>
</dbReference>
<feature type="repeat" description="RCC1" evidence="2">
    <location>
        <begin position="510"/>
        <end position="561"/>
    </location>
</feature>
<dbReference type="PROSITE" id="PS00626">
    <property type="entry name" value="RCC1_2"/>
    <property type="match status" value="1"/>
</dbReference>
<proteinExistence type="predicted"/>
<feature type="repeat" description="RCC1" evidence="2">
    <location>
        <begin position="314"/>
        <end position="402"/>
    </location>
</feature>
<dbReference type="PRINTS" id="PR00633">
    <property type="entry name" value="RCCNDNSATION"/>
</dbReference>
<feature type="repeat" description="RCC1" evidence="2">
    <location>
        <begin position="403"/>
        <end position="450"/>
    </location>
</feature>
<dbReference type="SUPFAM" id="SSF50985">
    <property type="entry name" value="RCC1/BLIP-II"/>
    <property type="match status" value="1"/>
</dbReference>
<comment type="caution">
    <text evidence="4">The sequence shown here is derived from an EMBL/GenBank/DDBJ whole genome shotgun (WGS) entry which is preliminary data.</text>
</comment>
<dbReference type="PANTHER" id="PTHR22870:SF365">
    <property type="entry name" value="REGULATOR OF CHROMOSOME CONDENSATION (CELL CYCLE REGULATORY PROTEIN)-RELATED"/>
    <property type="match status" value="1"/>
</dbReference>
<feature type="repeat" description="RCC1" evidence="2">
    <location>
        <begin position="260"/>
        <end position="313"/>
    </location>
</feature>
<evidence type="ECO:0000259" key="3">
    <source>
        <dbReference type="Pfam" id="PF25390"/>
    </source>
</evidence>
<name>A0A438JHC3_VITVI</name>
<feature type="domain" description="RCC1-like" evidence="3">
    <location>
        <begin position="226"/>
        <end position="556"/>
    </location>
</feature>
<dbReference type="InterPro" id="IPR058923">
    <property type="entry name" value="RCC1-like_dom"/>
</dbReference>
<dbReference type="Pfam" id="PF25390">
    <property type="entry name" value="WD40_RLD"/>
    <property type="match status" value="1"/>
</dbReference>
<keyword evidence="1" id="KW-0677">Repeat</keyword>
<dbReference type="CDD" id="cd09272">
    <property type="entry name" value="RNase_HI_RT_Ty1"/>
    <property type="match status" value="1"/>
</dbReference>
<dbReference type="InterPro" id="IPR009091">
    <property type="entry name" value="RCC1/BLIP-II"/>
</dbReference>
<dbReference type="Gene3D" id="2.130.10.30">
    <property type="entry name" value="Regulator of chromosome condensation 1/beta-lactamase-inhibitor protein II"/>
    <property type="match status" value="2"/>
</dbReference>
<dbReference type="EMBL" id="QGNW01000042">
    <property type="protein sequence ID" value="RVX08352.1"/>
    <property type="molecule type" value="Genomic_DNA"/>
</dbReference>
<protein>
    <submittedName>
        <fullName evidence="4">E3 ubiquitin-protein ligase HERC2</fullName>
    </submittedName>
</protein>
<evidence type="ECO:0000256" key="1">
    <source>
        <dbReference type="ARBA" id="ARBA00022737"/>
    </source>
</evidence>
<reference evidence="4 5" key="1">
    <citation type="journal article" date="2018" name="PLoS Genet.">
        <title>Population sequencing reveals clonal diversity and ancestral inbreeding in the grapevine cultivar Chardonnay.</title>
        <authorList>
            <person name="Roach M.J."/>
            <person name="Johnson D.L."/>
            <person name="Bohlmann J."/>
            <person name="van Vuuren H.J."/>
            <person name="Jones S.J."/>
            <person name="Pretorius I.S."/>
            <person name="Schmidt S.A."/>
            <person name="Borneman A.R."/>
        </authorList>
    </citation>
    <scope>NUCLEOTIDE SEQUENCE [LARGE SCALE GENOMIC DNA]</scope>
    <source>
        <strain evidence="5">cv. Chardonnay</strain>
        <tissue evidence="4">Leaf</tissue>
    </source>
</reference>